<dbReference type="EMBL" id="ML738334">
    <property type="protein sequence ID" value="KAE8312381.1"/>
    <property type="molecule type" value="Genomic_DNA"/>
</dbReference>
<feature type="transmembrane region" description="Helical" evidence="5">
    <location>
        <begin position="135"/>
        <end position="159"/>
    </location>
</feature>
<dbReference type="Proteomes" id="UP000325433">
    <property type="component" value="Unassembled WGS sequence"/>
</dbReference>
<keyword evidence="4 5" id="KW-0472">Membrane</keyword>
<dbReference type="AlphaFoldDB" id="A0A5N6VV40"/>
<evidence type="ECO:0000313" key="7">
    <source>
        <dbReference type="Proteomes" id="UP000325433"/>
    </source>
</evidence>
<feature type="transmembrane region" description="Helical" evidence="5">
    <location>
        <begin position="228"/>
        <end position="247"/>
    </location>
</feature>
<feature type="transmembrane region" description="Helical" evidence="5">
    <location>
        <begin position="44"/>
        <end position="72"/>
    </location>
</feature>
<comment type="subcellular location">
    <subcellularLocation>
        <location evidence="1">Membrane</location>
        <topology evidence="1">Multi-pass membrane protein</topology>
    </subcellularLocation>
</comment>
<feature type="transmembrane region" description="Helical" evidence="5">
    <location>
        <begin position="198"/>
        <end position="221"/>
    </location>
</feature>
<dbReference type="GO" id="GO:0005886">
    <property type="term" value="C:plasma membrane"/>
    <property type="evidence" value="ECO:0007669"/>
    <property type="project" value="TreeGrafter"/>
</dbReference>
<gene>
    <name evidence="6" type="ORF">BDV41DRAFT_589031</name>
</gene>
<evidence type="ECO:0000313" key="6">
    <source>
        <dbReference type="EMBL" id="KAE8312381.1"/>
    </source>
</evidence>
<dbReference type="InterPro" id="IPR036259">
    <property type="entry name" value="MFS_trans_sf"/>
</dbReference>
<keyword evidence="3 5" id="KW-1133">Transmembrane helix</keyword>
<keyword evidence="7" id="KW-1185">Reference proteome</keyword>
<evidence type="ECO:0000256" key="1">
    <source>
        <dbReference type="ARBA" id="ARBA00004141"/>
    </source>
</evidence>
<evidence type="ECO:0000256" key="3">
    <source>
        <dbReference type="ARBA" id="ARBA00022989"/>
    </source>
</evidence>
<sequence length="315" mass="33748">MTLCITSVRACLRAVAECSDGISITTSATQTMCRCLGKKKPLSFFLAFLCLLLMVFLVSLDATTLAVAIPAITSELSGTTLTAFWANISLTLAVVVIQPIYTSVSDIIGLSIAFSVAKSMAVIILGALLSEYVDWRWIGWINLPVIAVAVVLAILFMRLKPIGKPFREQILFLDRLGIILFLVGCTICSLPLSWAGTIFIHGMVLCTLLQYLPLFFLAIYLDSPLKSSVSILPFCVVLMAFTGIAAMQASTPSAEDQGLAMGIMVSFRLFGALIGLVIGATTFSSVYENSMASIGPLPEALALLKNPNEAVSFIP</sequence>
<feature type="transmembrane region" description="Helical" evidence="5">
    <location>
        <begin position="171"/>
        <end position="192"/>
    </location>
</feature>
<feature type="transmembrane region" description="Helical" evidence="5">
    <location>
        <begin position="108"/>
        <end position="129"/>
    </location>
</feature>
<dbReference type="GO" id="GO:0022857">
    <property type="term" value="F:transmembrane transporter activity"/>
    <property type="evidence" value="ECO:0007669"/>
    <property type="project" value="TreeGrafter"/>
</dbReference>
<reference evidence="7" key="1">
    <citation type="submission" date="2019-04" db="EMBL/GenBank/DDBJ databases">
        <title>Friends and foes A comparative genomics studyof 23 Aspergillus species from section Flavi.</title>
        <authorList>
            <consortium name="DOE Joint Genome Institute"/>
            <person name="Kjaerbolling I."/>
            <person name="Vesth T."/>
            <person name="Frisvad J.C."/>
            <person name="Nybo J.L."/>
            <person name="Theobald S."/>
            <person name="Kildgaard S."/>
            <person name="Isbrandt T."/>
            <person name="Kuo A."/>
            <person name="Sato A."/>
            <person name="Lyhne E.K."/>
            <person name="Kogle M.E."/>
            <person name="Wiebenga A."/>
            <person name="Kun R.S."/>
            <person name="Lubbers R.J."/>
            <person name="Makela M.R."/>
            <person name="Barry K."/>
            <person name="Chovatia M."/>
            <person name="Clum A."/>
            <person name="Daum C."/>
            <person name="Haridas S."/>
            <person name="He G."/>
            <person name="LaButti K."/>
            <person name="Lipzen A."/>
            <person name="Mondo S."/>
            <person name="Riley R."/>
            <person name="Salamov A."/>
            <person name="Simmons B.A."/>
            <person name="Magnuson J.K."/>
            <person name="Henrissat B."/>
            <person name="Mortensen U.H."/>
            <person name="Larsen T.O."/>
            <person name="Devries R.P."/>
            <person name="Grigoriev I.V."/>
            <person name="Machida M."/>
            <person name="Baker S.E."/>
            <person name="Andersen M.R."/>
        </authorList>
    </citation>
    <scope>NUCLEOTIDE SEQUENCE [LARGE SCALE GENOMIC DNA]</scope>
    <source>
        <strain evidence="7">CBS 130015</strain>
    </source>
</reference>
<name>A0A5N6VV40_9EURO</name>
<dbReference type="PANTHER" id="PTHR23501">
    <property type="entry name" value="MAJOR FACILITATOR SUPERFAMILY"/>
    <property type="match status" value="1"/>
</dbReference>
<dbReference type="SUPFAM" id="SSF103473">
    <property type="entry name" value="MFS general substrate transporter"/>
    <property type="match status" value="1"/>
</dbReference>
<organism evidence="6 7">
    <name type="scientific">Aspergillus transmontanensis</name>
    <dbReference type="NCBI Taxonomy" id="1034304"/>
    <lineage>
        <taxon>Eukaryota</taxon>
        <taxon>Fungi</taxon>
        <taxon>Dikarya</taxon>
        <taxon>Ascomycota</taxon>
        <taxon>Pezizomycotina</taxon>
        <taxon>Eurotiomycetes</taxon>
        <taxon>Eurotiomycetidae</taxon>
        <taxon>Eurotiales</taxon>
        <taxon>Aspergillaceae</taxon>
        <taxon>Aspergillus</taxon>
        <taxon>Aspergillus subgen. Circumdati</taxon>
    </lineage>
</organism>
<proteinExistence type="predicted"/>
<keyword evidence="2 5" id="KW-0812">Transmembrane</keyword>
<feature type="transmembrane region" description="Helical" evidence="5">
    <location>
        <begin position="84"/>
        <end position="101"/>
    </location>
</feature>
<feature type="transmembrane region" description="Helical" evidence="5">
    <location>
        <begin position="259"/>
        <end position="283"/>
    </location>
</feature>
<evidence type="ECO:0000256" key="4">
    <source>
        <dbReference type="ARBA" id="ARBA00023136"/>
    </source>
</evidence>
<accession>A0A5N6VV40</accession>
<protein>
    <recommendedName>
        <fullName evidence="8">Major facilitator superfamily domain-containing protein</fullName>
    </recommendedName>
</protein>
<evidence type="ECO:0000256" key="5">
    <source>
        <dbReference type="SAM" id="Phobius"/>
    </source>
</evidence>
<dbReference type="Gene3D" id="1.20.1250.20">
    <property type="entry name" value="MFS general substrate transporter like domains"/>
    <property type="match status" value="1"/>
</dbReference>
<dbReference type="PANTHER" id="PTHR23501:SF156">
    <property type="entry name" value="TRANSPORTER, PUTATIVE-RELATED"/>
    <property type="match status" value="1"/>
</dbReference>
<evidence type="ECO:0008006" key="8">
    <source>
        <dbReference type="Google" id="ProtNLM"/>
    </source>
</evidence>
<evidence type="ECO:0000256" key="2">
    <source>
        <dbReference type="ARBA" id="ARBA00022692"/>
    </source>
</evidence>